<protein>
    <submittedName>
        <fullName evidence="8">Uncharacterized protein</fullName>
    </submittedName>
</protein>
<evidence type="ECO:0000256" key="1">
    <source>
        <dbReference type="ARBA" id="ARBA00004141"/>
    </source>
</evidence>
<name>K8EP22_9CHLO</name>
<dbReference type="PANTHER" id="PTHR10057">
    <property type="entry name" value="PERIPHERAL-TYPE BENZODIAZEPINE RECEPTOR"/>
    <property type="match status" value="1"/>
</dbReference>
<feature type="transmembrane region" description="Helical" evidence="7">
    <location>
        <begin position="305"/>
        <end position="327"/>
    </location>
</feature>
<keyword evidence="3 7" id="KW-0812">Transmembrane</keyword>
<dbReference type="GO" id="GO:0016020">
    <property type="term" value="C:membrane"/>
    <property type="evidence" value="ECO:0007669"/>
    <property type="project" value="UniProtKB-SubCell"/>
</dbReference>
<evidence type="ECO:0000313" key="8">
    <source>
        <dbReference type="EMBL" id="CCO19806.1"/>
    </source>
</evidence>
<comment type="subcellular location">
    <subcellularLocation>
        <location evidence="1">Membrane</location>
        <topology evidence="1">Multi-pass membrane protein</topology>
    </subcellularLocation>
</comment>
<evidence type="ECO:0000256" key="2">
    <source>
        <dbReference type="ARBA" id="ARBA00007524"/>
    </source>
</evidence>
<dbReference type="STRING" id="41875.K8EP22"/>
<dbReference type="Pfam" id="PF03073">
    <property type="entry name" value="TspO_MBR"/>
    <property type="match status" value="1"/>
</dbReference>
<comment type="similarity">
    <text evidence="2">Belongs to the TspO/BZRP family.</text>
</comment>
<sequence>MTVMISLTTFPKNNTLLSSSPTNRESRRNALLRRTRRRRRVFTQSSSSPKGTASFTSTTKGGKKGKSGAAFMTHTVFDYEAKERARSASKWINNWKQNYGPVSIELIGKYIFSIATEACMIGLVLFAMDVALTAVTGGGFGNATSSAAVGTSKAAVKAAASAAAAKAATMTKIRNVFLFFFFAFLALRSRTFSILDASRPKLITEIKMKEQRKRPEWTPPAKVFPVVWISIAFLRSISSILVYEQVGKLFCFPIMCLVLHLSIGDWWNFVTNKEKMLGVSAVGVLFVLSSAWFAIYQYYSVLPTAGFVLMPLGIWLSIATALVWSIWDINKPRMRLWPTKTL</sequence>
<feature type="transmembrane region" description="Helical" evidence="7">
    <location>
        <begin position="249"/>
        <end position="270"/>
    </location>
</feature>
<dbReference type="InterPro" id="IPR004307">
    <property type="entry name" value="TspO_MBR"/>
</dbReference>
<organism evidence="8 9">
    <name type="scientific">Bathycoccus prasinos</name>
    <dbReference type="NCBI Taxonomy" id="41875"/>
    <lineage>
        <taxon>Eukaryota</taxon>
        <taxon>Viridiplantae</taxon>
        <taxon>Chlorophyta</taxon>
        <taxon>Mamiellophyceae</taxon>
        <taxon>Mamiellales</taxon>
        <taxon>Bathycoccaceae</taxon>
        <taxon>Bathycoccus</taxon>
    </lineage>
</organism>
<evidence type="ECO:0000256" key="4">
    <source>
        <dbReference type="ARBA" id="ARBA00022989"/>
    </source>
</evidence>
<gene>
    <name evidence="8" type="ordered locus">Bathy14g03510</name>
</gene>
<feature type="transmembrane region" description="Helical" evidence="7">
    <location>
        <begin position="277"/>
        <end position="299"/>
    </location>
</feature>
<dbReference type="CDD" id="cd15904">
    <property type="entry name" value="TSPO_MBR"/>
    <property type="match status" value="1"/>
</dbReference>
<dbReference type="KEGG" id="bpg:Bathy14g03510"/>
<dbReference type="OrthoDB" id="498553at2759"/>
<feature type="compositionally biased region" description="Polar residues" evidence="6">
    <location>
        <begin position="14"/>
        <end position="23"/>
    </location>
</feature>
<dbReference type="AlphaFoldDB" id="K8EP22"/>
<evidence type="ECO:0000313" key="9">
    <source>
        <dbReference type="Proteomes" id="UP000198341"/>
    </source>
</evidence>
<keyword evidence="9" id="KW-1185">Reference proteome</keyword>
<accession>K8EP22</accession>
<feature type="compositionally biased region" description="Basic residues" evidence="6">
    <location>
        <begin position="30"/>
        <end position="41"/>
    </location>
</feature>
<proteinExistence type="inferred from homology"/>
<dbReference type="GeneID" id="19011783"/>
<feature type="compositionally biased region" description="Low complexity" evidence="6">
    <location>
        <begin position="50"/>
        <end position="60"/>
    </location>
</feature>
<keyword evidence="5 7" id="KW-0472">Membrane</keyword>
<evidence type="ECO:0000256" key="6">
    <source>
        <dbReference type="SAM" id="MobiDB-lite"/>
    </source>
</evidence>
<evidence type="ECO:0000256" key="5">
    <source>
        <dbReference type="ARBA" id="ARBA00023136"/>
    </source>
</evidence>
<evidence type="ECO:0000256" key="3">
    <source>
        <dbReference type="ARBA" id="ARBA00022692"/>
    </source>
</evidence>
<dbReference type="PANTHER" id="PTHR10057:SF0">
    <property type="entry name" value="TRANSLOCATOR PROTEIN"/>
    <property type="match status" value="1"/>
</dbReference>
<dbReference type="RefSeq" id="XP_007509349.1">
    <property type="nucleotide sequence ID" value="XM_007509287.1"/>
</dbReference>
<evidence type="ECO:0000256" key="7">
    <source>
        <dbReference type="SAM" id="Phobius"/>
    </source>
</evidence>
<dbReference type="EMBL" id="FO082265">
    <property type="protein sequence ID" value="CCO19806.1"/>
    <property type="molecule type" value="Genomic_DNA"/>
</dbReference>
<dbReference type="Proteomes" id="UP000198341">
    <property type="component" value="Chromosome 14"/>
</dbReference>
<reference evidence="8 9" key="1">
    <citation type="submission" date="2011-10" db="EMBL/GenBank/DDBJ databases">
        <authorList>
            <person name="Genoscope - CEA"/>
        </authorList>
    </citation>
    <scope>NUCLEOTIDE SEQUENCE [LARGE SCALE GENOMIC DNA]</scope>
    <source>
        <strain evidence="8 9">RCC 1105</strain>
    </source>
</reference>
<dbReference type="GO" id="GO:0033013">
    <property type="term" value="P:tetrapyrrole metabolic process"/>
    <property type="evidence" value="ECO:0007669"/>
    <property type="project" value="UniProtKB-ARBA"/>
</dbReference>
<feature type="transmembrane region" description="Helical" evidence="7">
    <location>
        <begin position="176"/>
        <end position="198"/>
    </location>
</feature>
<dbReference type="InterPro" id="IPR038330">
    <property type="entry name" value="TspO/MBR-related_sf"/>
</dbReference>
<keyword evidence="4 7" id="KW-1133">Transmembrane helix</keyword>
<feature type="region of interest" description="Disordered" evidence="6">
    <location>
        <begin position="14"/>
        <end position="67"/>
    </location>
</feature>
<dbReference type="eggNOG" id="ENOG502S3PT">
    <property type="taxonomic scope" value="Eukaryota"/>
</dbReference>
<dbReference type="Gene3D" id="1.20.1260.100">
    <property type="entry name" value="TspO/MBR protein"/>
    <property type="match status" value="1"/>
</dbReference>